<protein>
    <submittedName>
        <fullName evidence="1">Uncharacterized protein</fullName>
    </submittedName>
</protein>
<name>A0A6H5FXG8_9HEMI</name>
<proteinExistence type="predicted"/>
<gene>
    <name evidence="1" type="ORF">NTEN_LOCUS1136</name>
</gene>
<organism evidence="1 2">
    <name type="scientific">Nesidiocoris tenuis</name>
    <dbReference type="NCBI Taxonomy" id="355587"/>
    <lineage>
        <taxon>Eukaryota</taxon>
        <taxon>Metazoa</taxon>
        <taxon>Ecdysozoa</taxon>
        <taxon>Arthropoda</taxon>
        <taxon>Hexapoda</taxon>
        <taxon>Insecta</taxon>
        <taxon>Pterygota</taxon>
        <taxon>Neoptera</taxon>
        <taxon>Paraneoptera</taxon>
        <taxon>Hemiptera</taxon>
        <taxon>Heteroptera</taxon>
        <taxon>Panheteroptera</taxon>
        <taxon>Cimicomorpha</taxon>
        <taxon>Miridae</taxon>
        <taxon>Dicyphina</taxon>
        <taxon>Nesidiocoris</taxon>
    </lineage>
</organism>
<dbReference type="Proteomes" id="UP000479000">
    <property type="component" value="Unassembled WGS sequence"/>
</dbReference>
<evidence type="ECO:0000313" key="2">
    <source>
        <dbReference type="Proteomes" id="UP000479000"/>
    </source>
</evidence>
<dbReference type="EMBL" id="CADCXU010001950">
    <property type="protein sequence ID" value="CAA9994320.1"/>
    <property type="molecule type" value="Genomic_DNA"/>
</dbReference>
<dbReference type="AlphaFoldDB" id="A0A6H5FXG8"/>
<reference evidence="1 2" key="1">
    <citation type="submission" date="2020-02" db="EMBL/GenBank/DDBJ databases">
        <authorList>
            <person name="Ferguson B K."/>
        </authorList>
    </citation>
    <scope>NUCLEOTIDE SEQUENCE [LARGE SCALE GENOMIC DNA]</scope>
</reference>
<keyword evidence="2" id="KW-1185">Reference proteome</keyword>
<evidence type="ECO:0000313" key="1">
    <source>
        <dbReference type="EMBL" id="CAA9994320.1"/>
    </source>
</evidence>
<sequence length="195" mass="22170">MFKSIEKLALHYRRLQGNLPFKYYPILLRIEGPIVLDIVPDVPQQVYHGILKHQLRWLNVLRENIEGTDAPVSYKAKGITIKIGKADHRNTGKLFLLIFVISCSSVSGGVGVLPTRRSGGHLKVTHFSLLPFVKVTFLFLRDFPSRRCFNGLKVPFGPERTRDKIENACGSTRPRHLYRVSTFMLAITTIEKSVL</sequence>
<accession>A0A6H5FXG8</accession>